<name>A0A0A9DD95_ARUDO</name>
<reference evidence="1" key="1">
    <citation type="submission" date="2014-09" db="EMBL/GenBank/DDBJ databases">
        <authorList>
            <person name="Magalhaes I.L.F."/>
            <person name="Oliveira U."/>
            <person name="Santos F.R."/>
            <person name="Vidigal T.H.D.A."/>
            <person name="Brescovit A.D."/>
            <person name="Santos A.J."/>
        </authorList>
    </citation>
    <scope>NUCLEOTIDE SEQUENCE</scope>
    <source>
        <tissue evidence="1">Shoot tissue taken approximately 20 cm above the soil surface</tissue>
    </source>
</reference>
<dbReference type="AlphaFoldDB" id="A0A0A9DD95"/>
<accession>A0A0A9DD95</accession>
<dbReference type="EMBL" id="GBRH01213257">
    <property type="protein sequence ID" value="JAD84638.1"/>
    <property type="molecule type" value="Transcribed_RNA"/>
</dbReference>
<organism evidence="1">
    <name type="scientific">Arundo donax</name>
    <name type="common">Giant reed</name>
    <name type="synonym">Donax arundinaceus</name>
    <dbReference type="NCBI Taxonomy" id="35708"/>
    <lineage>
        <taxon>Eukaryota</taxon>
        <taxon>Viridiplantae</taxon>
        <taxon>Streptophyta</taxon>
        <taxon>Embryophyta</taxon>
        <taxon>Tracheophyta</taxon>
        <taxon>Spermatophyta</taxon>
        <taxon>Magnoliopsida</taxon>
        <taxon>Liliopsida</taxon>
        <taxon>Poales</taxon>
        <taxon>Poaceae</taxon>
        <taxon>PACMAD clade</taxon>
        <taxon>Arundinoideae</taxon>
        <taxon>Arundineae</taxon>
        <taxon>Arundo</taxon>
    </lineage>
</organism>
<evidence type="ECO:0000313" key="1">
    <source>
        <dbReference type="EMBL" id="JAD84638.1"/>
    </source>
</evidence>
<proteinExistence type="predicted"/>
<sequence>MYNNYWQHGQILYLLHFVIYGLSDSLQRFLNPFSSTPIFFVAMTLYHKG</sequence>
<reference evidence="1" key="2">
    <citation type="journal article" date="2015" name="Data Brief">
        <title>Shoot transcriptome of the giant reed, Arundo donax.</title>
        <authorList>
            <person name="Barrero R.A."/>
            <person name="Guerrero F.D."/>
            <person name="Moolhuijzen P."/>
            <person name="Goolsby J.A."/>
            <person name="Tidwell J."/>
            <person name="Bellgard S.E."/>
            <person name="Bellgard M.I."/>
        </authorList>
    </citation>
    <scope>NUCLEOTIDE SEQUENCE</scope>
    <source>
        <tissue evidence="1">Shoot tissue taken approximately 20 cm above the soil surface</tissue>
    </source>
</reference>
<protein>
    <submittedName>
        <fullName evidence="1">Uncharacterized protein</fullName>
    </submittedName>
</protein>